<dbReference type="GO" id="GO:0004222">
    <property type="term" value="F:metalloendopeptidase activity"/>
    <property type="evidence" value="ECO:0007669"/>
    <property type="project" value="InterPro"/>
</dbReference>
<evidence type="ECO:0000256" key="1">
    <source>
        <dbReference type="PROSITE-ProRule" id="PRU00276"/>
    </source>
</evidence>
<keyword evidence="5" id="KW-1185">Reference proteome</keyword>
<dbReference type="PANTHER" id="PTHR11905:SF159">
    <property type="entry name" value="ADAM METALLOPROTEASE"/>
    <property type="match status" value="1"/>
</dbReference>
<dbReference type="InterPro" id="IPR024079">
    <property type="entry name" value="MetalloPept_cat_dom_sf"/>
</dbReference>
<feature type="binding site" evidence="1">
    <location>
        <position position="184"/>
    </location>
    <ligand>
        <name>Zn(2+)</name>
        <dbReference type="ChEBI" id="CHEBI:29105"/>
        <note>catalytic</note>
    </ligand>
</feature>
<keyword evidence="1" id="KW-0862">Zinc</keyword>
<comment type="caution">
    <text evidence="1">Lacks conserved residue(s) required for the propagation of feature annotation.</text>
</comment>
<evidence type="ECO:0000313" key="4">
    <source>
        <dbReference type="EMBL" id="GFO31672.1"/>
    </source>
</evidence>
<evidence type="ECO:0000313" key="5">
    <source>
        <dbReference type="Proteomes" id="UP000735302"/>
    </source>
</evidence>
<keyword evidence="2" id="KW-0732">Signal</keyword>
<feature type="binding site" evidence="1">
    <location>
        <position position="180"/>
    </location>
    <ligand>
        <name>Zn(2+)</name>
        <dbReference type="ChEBI" id="CHEBI:29105"/>
        <note>catalytic</note>
    </ligand>
</feature>
<protein>
    <submittedName>
        <fullName evidence="4">Zinc metalloproteinase/disintegrin</fullName>
    </submittedName>
</protein>
<accession>A0AAV4CJI2</accession>
<keyword evidence="4" id="KW-0645">Protease</keyword>
<name>A0AAV4CJI2_9GAST</name>
<reference evidence="4 5" key="1">
    <citation type="journal article" date="2021" name="Elife">
        <title>Chloroplast acquisition without the gene transfer in kleptoplastic sea slugs, Plakobranchus ocellatus.</title>
        <authorList>
            <person name="Maeda T."/>
            <person name="Takahashi S."/>
            <person name="Yoshida T."/>
            <person name="Shimamura S."/>
            <person name="Takaki Y."/>
            <person name="Nagai Y."/>
            <person name="Toyoda A."/>
            <person name="Suzuki Y."/>
            <person name="Arimoto A."/>
            <person name="Ishii H."/>
            <person name="Satoh N."/>
            <person name="Nishiyama T."/>
            <person name="Hasebe M."/>
            <person name="Maruyama T."/>
            <person name="Minagawa J."/>
            <person name="Obokata J."/>
            <person name="Shigenobu S."/>
        </authorList>
    </citation>
    <scope>NUCLEOTIDE SEQUENCE [LARGE SCALE GENOMIC DNA]</scope>
</reference>
<organism evidence="4 5">
    <name type="scientific">Plakobranchus ocellatus</name>
    <dbReference type="NCBI Taxonomy" id="259542"/>
    <lineage>
        <taxon>Eukaryota</taxon>
        <taxon>Metazoa</taxon>
        <taxon>Spiralia</taxon>
        <taxon>Lophotrochozoa</taxon>
        <taxon>Mollusca</taxon>
        <taxon>Gastropoda</taxon>
        <taxon>Heterobranchia</taxon>
        <taxon>Euthyneura</taxon>
        <taxon>Panpulmonata</taxon>
        <taxon>Sacoglossa</taxon>
        <taxon>Placobranchoidea</taxon>
        <taxon>Plakobranchidae</taxon>
        <taxon>Plakobranchus</taxon>
    </lineage>
</organism>
<feature type="domain" description="Peptidase M12B" evidence="3">
    <location>
        <begin position="24"/>
        <end position="237"/>
    </location>
</feature>
<dbReference type="Gene3D" id="3.40.1620.60">
    <property type="match status" value="1"/>
</dbReference>
<dbReference type="Pfam" id="PF01421">
    <property type="entry name" value="Reprolysin"/>
    <property type="match status" value="1"/>
</dbReference>
<feature type="chain" id="PRO_5043382927" evidence="2">
    <location>
        <begin position="19"/>
        <end position="472"/>
    </location>
</feature>
<comment type="caution">
    <text evidence="4">The sequence shown here is derived from an EMBL/GenBank/DDBJ whole genome shotgun (WGS) entry which is preliminary data.</text>
</comment>
<sequence>MKSVKILVLLLLLVLTQQNVIPRYELEVYFVVDRAVLDRYVAEQTTEDSATRGKKAWASLTDDIYYFITEINGLFASLQPKGLNITILKRRVDILDINLFDDNASSSLALKAFDDWLASQGAYTAFAYDAAILWTGHEFLSAGTVNAVGHAHVGQVCESVNASGIVKYGMTYQVSLNTAHELGHILGAHHDAYNTGYVMGAKASPLDTNRWQFSLCSKEIFDFILSKPRSNCLKKTSLDSTVISAGVTDALANPDTICRRASGNRRSFACKTPSFYGNSGIQGDSVCKRIWCYEVGTKKCFDTFSSDGLICGKNHRCNDGTCQDHPDAESAAVDPECFWGDQAEIHVMARKGKYVGNCLGLIARDGRSVCYRQAVKMQCCKTCGNFHTGIKGCGYGDIFPWCHYYDRAMICHYYKKSCCLFCQGYKRIRSSESSKNVGRVTIDLSSFAIKVTDELKAIPNEPYVQTPPREED</sequence>
<evidence type="ECO:0000259" key="3">
    <source>
        <dbReference type="PROSITE" id="PS50215"/>
    </source>
</evidence>
<feature type="active site" evidence="1">
    <location>
        <position position="181"/>
    </location>
</feature>
<dbReference type="GO" id="GO:0006508">
    <property type="term" value="P:proteolysis"/>
    <property type="evidence" value="ECO:0007669"/>
    <property type="project" value="InterPro"/>
</dbReference>
<feature type="signal peptide" evidence="2">
    <location>
        <begin position="1"/>
        <end position="18"/>
    </location>
</feature>
<dbReference type="PANTHER" id="PTHR11905">
    <property type="entry name" value="ADAM A DISINTEGRIN AND METALLOPROTEASE DOMAIN"/>
    <property type="match status" value="1"/>
</dbReference>
<dbReference type="SUPFAM" id="SSF55486">
    <property type="entry name" value="Metalloproteases ('zincins'), catalytic domain"/>
    <property type="match status" value="1"/>
</dbReference>
<dbReference type="EMBL" id="BLXT01006414">
    <property type="protein sequence ID" value="GFO31672.1"/>
    <property type="molecule type" value="Genomic_DNA"/>
</dbReference>
<feature type="binding site" evidence="1">
    <location>
        <position position="190"/>
    </location>
    <ligand>
        <name>Zn(2+)</name>
        <dbReference type="ChEBI" id="CHEBI:29105"/>
        <note>catalytic</note>
    </ligand>
</feature>
<dbReference type="Gene3D" id="3.40.390.10">
    <property type="entry name" value="Collagenase (Catalytic Domain)"/>
    <property type="match status" value="1"/>
</dbReference>
<keyword evidence="4" id="KW-0482">Metalloprotease</keyword>
<evidence type="ECO:0000256" key="2">
    <source>
        <dbReference type="SAM" id="SignalP"/>
    </source>
</evidence>
<dbReference type="InterPro" id="IPR001590">
    <property type="entry name" value="Peptidase_M12B"/>
</dbReference>
<dbReference type="Proteomes" id="UP000735302">
    <property type="component" value="Unassembled WGS sequence"/>
</dbReference>
<dbReference type="GO" id="GO:0046872">
    <property type="term" value="F:metal ion binding"/>
    <property type="evidence" value="ECO:0007669"/>
    <property type="project" value="UniProtKB-KW"/>
</dbReference>
<keyword evidence="1" id="KW-0479">Metal-binding</keyword>
<dbReference type="PROSITE" id="PS50215">
    <property type="entry name" value="ADAM_MEPRO"/>
    <property type="match status" value="1"/>
</dbReference>
<dbReference type="AlphaFoldDB" id="A0AAV4CJI2"/>
<proteinExistence type="predicted"/>
<gene>
    <name evidence="4" type="ORF">PoB_005817700</name>
</gene>
<keyword evidence="4" id="KW-0378">Hydrolase</keyword>